<protein>
    <submittedName>
        <fullName evidence="2">Uncharacterized protein</fullName>
    </submittedName>
</protein>
<dbReference type="AlphaFoldDB" id="A0A834W9E2"/>
<evidence type="ECO:0000313" key="3">
    <source>
        <dbReference type="Proteomes" id="UP000634136"/>
    </source>
</evidence>
<proteinExistence type="predicted"/>
<evidence type="ECO:0000313" key="2">
    <source>
        <dbReference type="EMBL" id="KAF7810426.1"/>
    </source>
</evidence>
<evidence type="ECO:0000256" key="1">
    <source>
        <dbReference type="SAM" id="MobiDB-lite"/>
    </source>
</evidence>
<organism evidence="2 3">
    <name type="scientific">Senna tora</name>
    <dbReference type="NCBI Taxonomy" id="362788"/>
    <lineage>
        <taxon>Eukaryota</taxon>
        <taxon>Viridiplantae</taxon>
        <taxon>Streptophyta</taxon>
        <taxon>Embryophyta</taxon>
        <taxon>Tracheophyta</taxon>
        <taxon>Spermatophyta</taxon>
        <taxon>Magnoliopsida</taxon>
        <taxon>eudicotyledons</taxon>
        <taxon>Gunneridae</taxon>
        <taxon>Pentapetalae</taxon>
        <taxon>rosids</taxon>
        <taxon>fabids</taxon>
        <taxon>Fabales</taxon>
        <taxon>Fabaceae</taxon>
        <taxon>Caesalpinioideae</taxon>
        <taxon>Cassia clade</taxon>
        <taxon>Senna</taxon>
    </lineage>
</organism>
<gene>
    <name evidence="2" type="ORF">G2W53_037169</name>
</gene>
<dbReference type="EMBL" id="JAAIUW010000011">
    <property type="protein sequence ID" value="KAF7810426.1"/>
    <property type="molecule type" value="Genomic_DNA"/>
</dbReference>
<accession>A0A834W9E2</accession>
<dbReference type="Proteomes" id="UP000634136">
    <property type="component" value="Unassembled WGS sequence"/>
</dbReference>
<comment type="caution">
    <text evidence="2">The sequence shown here is derived from an EMBL/GenBank/DDBJ whole genome shotgun (WGS) entry which is preliminary data.</text>
</comment>
<sequence>MEDSASKLKARKGAKRTKLQEIGNSGAIAPDWAL</sequence>
<name>A0A834W9E2_9FABA</name>
<feature type="region of interest" description="Disordered" evidence="1">
    <location>
        <begin position="1"/>
        <end position="22"/>
    </location>
</feature>
<reference evidence="2" key="1">
    <citation type="submission" date="2020-09" db="EMBL/GenBank/DDBJ databases">
        <title>Genome-Enabled Discovery of Anthraquinone Biosynthesis in Senna tora.</title>
        <authorList>
            <person name="Kang S.-H."/>
            <person name="Pandey R.P."/>
            <person name="Lee C.-M."/>
            <person name="Sim J.-S."/>
            <person name="Jeong J.-T."/>
            <person name="Choi B.-S."/>
            <person name="Jung M."/>
            <person name="Ginzburg D."/>
            <person name="Zhao K."/>
            <person name="Won S.Y."/>
            <person name="Oh T.-J."/>
            <person name="Yu Y."/>
            <person name="Kim N.-H."/>
            <person name="Lee O.R."/>
            <person name="Lee T.-H."/>
            <person name="Bashyal P."/>
            <person name="Kim T.-S."/>
            <person name="Lee W.-H."/>
            <person name="Kawkins C."/>
            <person name="Kim C.-K."/>
            <person name="Kim J.S."/>
            <person name="Ahn B.O."/>
            <person name="Rhee S.Y."/>
            <person name="Sohng J.K."/>
        </authorList>
    </citation>
    <scope>NUCLEOTIDE SEQUENCE</scope>
    <source>
        <tissue evidence="2">Leaf</tissue>
    </source>
</reference>
<feature type="compositionally biased region" description="Basic residues" evidence="1">
    <location>
        <begin position="8"/>
        <end position="17"/>
    </location>
</feature>
<keyword evidence="3" id="KW-1185">Reference proteome</keyword>